<evidence type="ECO:0000256" key="1">
    <source>
        <dbReference type="SAM" id="Phobius"/>
    </source>
</evidence>
<keyword evidence="1" id="KW-1133">Transmembrane helix</keyword>
<proteinExistence type="predicted"/>
<dbReference type="AlphaFoldDB" id="A0AAE1VT77"/>
<evidence type="ECO:0000313" key="2">
    <source>
        <dbReference type="EMBL" id="KAK4371590.1"/>
    </source>
</evidence>
<protein>
    <submittedName>
        <fullName evidence="2">Uncharacterized protein</fullName>
    </submittedName>
</protein>
<keyword evidence="1" id="KW-0812">Transmembrane</keyword>
<sequence length="89" mass="10408">MLTYCSYMYRRFPSSEKSLQKDTLGLIIWFLYSAIIFGFVGQFSPILGFPAALFLYAVSIAGSAVFFYIYAVYEEDENNRKWDVNWEKV</sequence>
<reference evidence="2" key="1">
    <citation type="submission" date="2023-12" db="EMBL/GenBank/DDBJ databases">
        <title>Genome assembly of Anisodus tanguticus.</title>
        <authorList>
            <person name="Wang Y.-J."/>
        </authorList>
    </citation>
    <scope>NUCLEOTIDE SEQUENCE</scope>
    <source>
        <strain evidence="2">KB-2021</strain>
        <tissue evidence="2">Leaf</tissue>
    </source>
</reference>
<organism evidence="2 3">
    <name type="scientific">Anisodus tanguticus</name>
    <dbReference type="NCBI Taxonomy" id="243964"/>
    <lineage>
        <taxon>Eukaryota</taxon>
        <taxon>Viridiplantae</taxon>
        <taxon>Streptophyta</taxon>
        <taxon>Embryophyta</taxon>
        <taxon>Tracheophyta</taxon>
        <taxon>Spermatophyta</taxon>
        <taxon>Magnoliopsida</taxon>
        <taxon>eudicotyledons</taxon>
        <taxon>Gunneridae</taxon>
        <taxon>Pentapetalae</taxon>
        <taxon>asterids</taxon>
        <taxon>lamiids</taxon>
        <taxon>Solanales</taxon>
        <taxon>Solanaceae</taxon>
        <taxon>Solanoideae</taxon>
        <taxon>Hyoscyameae</taxon>
        <taxon>Anisodus</taxon>
    </lineage>
</organism>
<keyword evidence="3" id="KW-1185">Reference proteome</keyword>
<name>A0AAE1VT77_9SOLA</name>
<feature type="transmembrane region" description="Helical" evidence="1">
    <location>
        <begin position="53"/>
        <end position="73"/>
    </location>
</feature>
<gene>
    <name evidence="2" type="ORF">RND71_011065</name>
</gene>
<feature type="transmembrane region" description="Helical" evidence="1">
    <location>
        <begin position="24"/>
        <end position="47"/>
    </location>
</feature>
<comment type="caution">
    <text evidence="2">The sequence shown here is derived from an EMBL/GenBank/DDBJ whole genome shotgun (WGS) entry which is preliminary data.</text>
</comment>
<keyword evidence="1" id="KW-0472">Membrane</keyword>
<evidence type="ECO:0000313" key="3">
    <source>
        <dbReference type="Proteomes" id="UP001291623"/>
    </source>
</evidence>
<dbReference type="EMBL" id="JAVYJV010000005">
    <property type="protein sequence ID" value="KAK4371590.1"/>
    <property type="molecule type" value="Genomic_DNA"/>
</dbReference>
<dbReference type="Proteomes" id="UP001291623">
    <property type="component" value="Unassembled WGS sequence"/>
</dbReference>
<accession>A0AAE1VT77</accession>